<feature type="transmembrane region" description="Helical" evidence="1">
    <location>
        <begin position="37"/>
        <end position="57"/>
    </location>
</feature>
<sequence length="138" mass="15224">MLLLKSLLTWLLILCLAVANGALREVVLIPSIGKSLGFILSGALLSVFVAFVAYAFVRFQPGITVSQGFRIGILWVCLTLGFEFSFGRYVQHKSWAELLDAYTFKDGNVWPVVLLITLLAPYFAALFHAKSRHAKSGC</sequence>
<evidence type="ECO:0000256" key="1">
    <source>
        <dbReference type="SAM" id="Phobius"/>
    </source>
</evidence>
<proteinExistence type="predicted"/>
<evidence type="ECO:0000313" key="3">
    <source>
        <dbReference type="Proteomes" id="UP001268089"/>
    </source>
</evidence>
<dbReference type="RefSeq" id="WP_310344720.1">
    <property type="nucleotide sequence ID" value="NZ_JAVDXO010000008.1"/>
</dbReference>
<accession>A0ABU1ZR17</accession>
<evidence type="ECO:0008006" key="4">
    <source>
        <dbReference type="Google" id="ProtNLM"/>
    </source>
</evidence>
<organism evidence="2 3">
    <name type="scientific">Rhodoferax saidenbachensis</name>
    <dbReference type="NCBI Taxonomy" id="1484693"/>
    <lineage>
        <taxon>Bacteria</taxon>
        <taxon>Pseudomonadati</taxon>
        <taxon>Pseudomonadota</taxon>
        <taxon>Betaproteobacteria</taxon>
        <taxon>Burkholderiales</taxon>
        <taxon>Comamonadaceae</taxon>
        <taxon>Rhodoferax</taxon>
    </lineage>
</organism>
<gene>
    <name evidence="2" type="ORF">J2X15_003305</name>
</gene>
<name>A0ABU1ZR17_9BURK</name>
<keyword evidence="3" id="KW-1185">Reference proteome</keyword>
<keyword evidence="1" id="KW-0812">Transmembrane</keyword>
<feature type="transmembrane region" description="Helical" evidence="1">
    <location>
        <begin position="69"/>
        <end position="89"/>
    </location>
</feature>
<reference evidence="2 3" key="1">
    <citation type="submission" date="2023-07" db="EMBL/GenBank/DDBJ databases">
        <title>Sorghum-associated microbial communities from plants grown in Nebraska, USA.</title>
        <authorList>
            <person name="Schachtman D."/>
        </authorList>
    </citation>
    <scope>NUCLEOTIDE SEQUENCE [LARGE SCALE GENOMIC DNA]</scope>
    <source>
        <strain evidence="2 3">BE308</strain>
    </source>
</reference>
<keyword evidence="1" id="KW-1133">Transmembrane helix</keyword>
<dbReference type="Proteomes" id="UP001268089">
    <property type="component" value="Unassembled WGS sequence"/>
</dbReference>
<comment type="caution">
    <text evidence="2">The sequence shown here is derived from an EMBL/GenBank/DDBJ whole genome shotgun (WGS) entry which is preliminary data.</text>
</comment>
<feature type="transmembrane region" description="Helical" evidence="1">
    <location>
        <begin position="109"/>
        <end position="127"/>
    </location>
</feature>
<evidence type="ECO:0000313" key="2">
    <source>
        <dbReference type="EMBL" id="MDR7308000.1"/>
    </source>
</evidence>
<protein>
    <recommendedName>
        <fullName evidence="4">DUF2809 domain-containing protein</fullName>
    </recommendedName>
</protein>
<dbReference type="EMBL" id="JAVDXO010000008">
    <property type="protein sequence ID" value="MDR7308000.1"/>
    <property type="molecule type" value="Genomic_DNA"/>
</dbReference>
<keyword evidence="1" id="KW-0472">Membrane</keyword>